<dbReference type="GO" id="GO:0005829">
    <property type="term" value="C:cytosol"/>
    <property type="evidence" value="ECO:0007669"/>
    <property type="project" value="TreeGrafter"/>
</dbReference>
<gene>
    <name evidence="2" type="primary">Cnig_chr_I.g3142</name>
    <name evidence="2" type="ORF">B9Z55_003142</name>
</gene>
<evidence type="ECO:0000313" key="2">
    <source>
        <dbReference type="EMBL" id="PIC53443.1"/>
    </source>
</evidence>
<dbReference type="PANTHER" id="PTHR12395">
    <property type="entry name" value="DOM-3 RELATED"/>
    <property type="match status" value="1"/>
</dbReference>
<dbReference type="PANTHER" id="PTHR12395:SF12">
    <property type="entry name" value="DECAPPING NUCLEASE"/>
    <property type="match status" value="1"/>
</dbReference>
<evidence type="ECO:0000256" key="1">
    <source>
        <dbReference type="RuleBase" id="RU367113"/>
    </source>
</evidence>
<dbReference type="GO" id="GO:0000166">
    <property type="term" value="F:nucleotide binding"/>
    <property type="evidence" value="ECO:0007669"/>
    <property type="project" value="UniProtKB-KW"/>
</dbReference>
<keyword evidence="1" id="KW-0539">Nucleus</keyword>
<dbReference type="GO" id="GO:0003723">
    <property type="term" value="F:RNA binding"/>
    <property type="evidence" value="ECO:0007669"/>
    <property type="project" value="UniProtKB-KW"/>
</dbReference>
<sequence length="296" mass="34604">MRALDTYRHTRVGVFPSEKRERKSLENSKHVIKSRKRALAYTHGANYAYYLTKKSEDETIPADFAKSGCKAVQTCDISIGNKKNIILYSAEIDALDELNQHIELKAIIRGTEDSYYWKYNICTFYWKMFFGGCSKMIIGDKTGPKKAPGQKTFVDRRIRKIKDHQTGKVIDERTDTAGNNYPAFSVCKIEVLKIEEIFENWKEFKKQEPEKRANLGLSNKKPSQEWTIEKGKERVRHFFSQVKRICRNSDCILAEPGRKNDGFWNFEKVDEQNETIHEFVKLVKTKMDIWKTNFSN</sequence>
<dbReference type="GO" id="GO:0005634">
    <property type="term" value="C:nucleus"/>
    <property type="evidence" value="ECO:0007669"/>
    <property type="project" value="UniProtKB-SubCell"/>
</dbReference>
<accession>A0A2G5VNR3</accession>
<comment type="function">
    <text evidence="1">Decapping enzyme for NAD-capped RNAs: specifically hydrolyzes the nicotinamide adenine dinucleotide (NAD) cap from a subset of RNAs by removing the entire NAD moiety from the 5'-end of an NAD-capped RNA.</text>
</comment>
<keyword evidence="1" id="KW-0694">RNA-binding</keyword>
<dbReference type="AlphaFoldDB" id="A0A2G5VNR3"/>
<keyword evidence="1" id="KW-0540">Nuclease</keyword>
<dbReference type="GO" id="GO:0000956">
    <property type="term" value="P:nuclear-transcribed mRNA catabolic process"/>
    <property type="evidence" value="ECO:0007669"/>
    <property type="project" value="TreeGrafter"/>
</dbReference>
<keyword evidence="3" id="KW-1185">Reference proteome</keyword>
<dbReference type="GO" id="GO:0004518">
    <property type="term" value="F:nuclease activity"/>
    <property type="evidence" value="ECO:0007669"/>
    <property type="project" value="UniProtKB-KW"/>
</dbReference>
<keyword evidence="1" id="KW-0479">Metal-binding</keyword>
<protein>
    <recommendedName>
        <fullName evidence="1">Decapping nuclease</fullName>
        <ecNumber evidence="1">3.6.1.-</ecNumber>
    </recommendedName>
</protein>
<dbReference type="EC" id="3.6.1.-" evidence="1"/>
<dbReference type="InterPro" id="IPR039039">
    <property type="entry name" value="RAI1-like_fam"/>
</dbReference>
<dbReference type="GO" id="GO:0110155">
    <property type="term" value="P:NAD-cap decapping"/>
    <property type="evidence" value="ECO:0007669"/>
    <property type="project" value="TreeGrafter"/>
</dbReference>
<comment type="caution">
    <text evidence="2">The sequence shown here is derived from an EMBL/GenBank/DDBJ whole genome shotgun (WGS) entry which is preliminary data.</text>
</comment>
<reference evidence="3" key="1">
    <citation type="submission" date="2017-10" db="EMBL/GenBank/DDBJ databases">
        <title>Rapid genome shrinkage in a self-fertile nematode reveals novel sperm competition proteins.</title>
        <authorList>
            <person name="Yin D."/>
            <person name="Schwarz E.M."/>
            <person name="Thomas C.G."/>
            <person name="Felde R.L."/>
            <person name="Korf I.F."/>
            <person name="Cutter A.D."/>
            <person name="Schartner C.M."/>
            <person name="Ralston E.J."/>
            <person name="Meyer B.J."/>
            <person name="Haag E.S."/>
        </authorList>
    </citation>
    <scope>NUCLEOTIDE SEQUENCE [LARGE SCALE GENOMIC DNA]</scope>
    <source>
        <strain evidence="3">JU1422</strain>
    </source>
</reference>
<dbReference type="GO" id="GO:0046872">
    <property type="term" value="F:metal ion binding"/>
    <property type="evidence" value="ECO:0007669"/>
    <property type="project" value="UniProtKB-KW"/>
</dbReference>
<name>A0A2G5VNR3_9PELO</name>
<comment type="subcellular location">
    <subcellularLocation>
        <location evidence="1">Nucleus</location>
    </subcellularLocation>
</comment>
<keyword evidence="1" id="KW-0547">Nucleotide-binding</keyword>
<dbReference type="EMBL" id="PDUG01000001">
    <property type="protein sequence ID" value="PIC53443.1"/>
    <property type="molecule type" value="Genomic_DNA"/>
</dbReference>
<comment type="cofactor">
    <cofactor evidence="1">
        <name>a divalent metal cation</name>
        <dbReference type="ChEBI" id="CHEBI:60240"/>
    </cofactor>
</comment>
<dbReference type="GO" id="GO:0034353">
    <property type="term" value="F:mRNA 5'-diphosphatase activity"/>
    <property type="evidence" value="ECO:0007669"/>
    <property type="project" value="TreeGrafter"/>
</dbReference>
<organism evidence="2 3">
    <name type="scientific">Caenorhabditis nigoni</name>
    <dbReference type="NCBI Taxonomy" id="1611254"/>
    <lineage>
        <taxon>Eukaryota</taxon>
        <taxon>Metazoa</taxon>
        <taxon>Ecdysozoa</taxon>
        <taxon>Nematoda</taxon>
        <taxon>Chromadorea</taxon>
        <taxon>Rhabditida</taxon>
        <taxon>Rhabditina</taxon>
        <taxon>Rhabditomorpha</taxon>
        <taxon>Rhabditoidea</taxon>
        <taxon>Rhabditidae</taxon>
        <taxon>Peloderinae</taxon>
        <taxon>Caenorhabditis</taxon>
    </lineage>
</organism>
<keyword evidence="1" id="KW-0378">Hydrolase</keyword>
<comment type="similarity">
    <text evidence="1">Belongs to the DXO/Dom3Z family.</text>
</comment>
<dbReference type="Proteomes" id="UP000230233">
    <property type="component" value="Chromosome I"/>
</dbReference>
<evidence type="ECO:0000313" key="3">
    <source>
        <dbReference type="Proteomes" id="UP000230233"/>
    </source>
</evidence>
<proteinExistence type="inferred from homology"/>